<accession>A0ABV0M6H0</accession>
<gene>
    <name evidence="1" type="ORF">ABK249_21220</name>
</gene>
<sequence length="43" mass="4501">MSQVLKHAVLLVDREMGISPRLLVDVGGIAGPARVSLNLSSSN</sequence>
<organism evidence="1 2">
    <name type="scientific">Neorhizobium phenanthreniclasticum</name>
    <dbReference type="NCBI Taxonomy" id="3157917"/>
    <lineage>
        <taxon>Bacteria</taxon>
        <taxon>Pseudomonadati</taxon>
        <taxon>Pseudomonadota</taxon>
        <taxon>Alphaproteobacteria</taxon>
        <taxon>Hyphomicrobiales</taxon>
        <taxon>Rhizobiaceae</taxon>
        <taxon>Rhizobium/Agrobacterium group</taxon>
        <taxon>Neorhizobium</taxon>
    </lineage>
</organism>
<proteinExistence type="predicted"/>
<evidence type="ECO:0000313" key="2">
    <source>
        <dbReference type="Proteomes" id="UP001496627"/>
    </source>
</evidence>
<name>A0ABV0M6H0_9HYPH</name>
<evidence type="ECO:0000313" key="1">
    <source>
        <dbReference type="EMBL" id="MEQ1407447.1"/>
    </source>
</evidence>
<dbReference type="RefSeq" id="WP_348863965.1">
    <property type="nucleotide sequence ID" value="NZ_JBEAAL010000018.1"/>
</dbReference>
<dbReference type="EMBL" id="JBEAAL010000018">
    <property type="protein sequence ID" value="MEQ1407447.1"/>
    <property type="molecule type" value="Genomic_DNA"/>
</dbReference>
<dbReference type="Proteomes" id="UP001496627">
    <property type="component" value="Unassembled WGS sequence"/>
</dbReference>
<reference evidence="1 2" key="1">
    <citation type="submission" date="2024-05" db="EMBL/GenBank/DDBJ databases">
        <title>Neorhizobium sp. Rsf11, a plant growth promoting and heavy metal resistant PAH-degrader.</title>
        <authorList>
            <person name="Golubev S.N."/>
            <person name="Muratova A.Y."/>
            <person name="Markelova M.I."/>
        </authorList>
    </citation>
    <scope>NUCLEOTIDE SEQUENCE [LARGE SCALE GENOMIC DNA]</scope>
    <source>
        <strain evidence="1 2">Rsf11</strain>
    </source>
</reference>
<protein>
    <submittedName>
        <fullName evidence="1">Uncharacterized protein</fullName>
    </submittedName>
</protein>
<comment type="caution">
    <text evidence="1">The sequence shown here is derived from an EMBL/GenBank/DDBJ whole genome shotgun (WGS) entry which is preliminary data.</text>
</comment>
<keyword evidence="2" id="KW-1185">Reference proteome</keyword>